<dbReference type="PANTHER" id="PTHR13929:SF0">
    <property type="entry name" value="UBIA PRENYLTRANSFERASE DOMAIN-CONTAINING PROTEIN 1"/>
    <property type="match status" value="1"/>
</dbReference>
<feature type="transmembrane region" description="Helical" evidence="8">
    <location>
        <begin position="43"/>
        <end position="62"/>
    </location>
</feature>
<dbReference type="Proteomes" id="UP000467132">
    <property type="component" value="Unassembled WGS sequence"/>
</dbReference>
<evidence type="ECO:0000313" key="9">
    <source>
        <dbReference type="EMBL" id="NBI06409.1"/>
    </source>
</evidence>
<dbReference type="GO" id="GO:0009234">
    <property type="term" value="P:menaquinone biosynthetic process"/>
    <property type="evidence" value="ECO:0007669"/>
    <property type="project" value="UniProtKB-UniPathway"/>
</dbReference>
<evidence type="ECO:0000256" key="4">
    <source>
        <dbReference type="ARBA" id="ARBA00022679"/>
    </source>
</evidence>
<evidence type="ECO:0000256" key="8">
    <source>
        <dbReference type="SAM" id="Phobius"/>
    </source>
</evidence>
<dbReference type="OrthoDB" id="9767568at2"/>
<dbReference type="InterPro" id="IPR026046">
    <property type="entry name" value="UBIAD1"/>
</dbReference>
<protein>
    <submittedName>
        <fullName evidence="9">1,4-dihydroxy-2-naphthoate polyprenyltransferase</fullName>
        <ecNumber evidence="9">2.5.1.74</ecNumber>
    </submittedName>
</protein>
<proteinExistence type="predicted"/>
<dbReference type="RefSeq" id="WP_160196895.1">
    <property type="nucleotide sequence ID" value="NZ_QXXA01000006.1"/>
</dbReference>
<dbReference type="CDD" id="cd13962">
    <property type="entry name" value="PT_UbiA_UBIAD1"/>
    <property type="match status" value="1"/>
</dbReference>
<dbReference type="NCBIfam" id="NF009926">
    <property type="entry name" value="PRK13387.1"/>
    <property type="match status" value="1"/>
</dbReference>
<dbReference type="Pfam" id="PF01040">
    <property type="entry name" value="UbiA"/>
    <property type="match status" value="1"/>
</dbReference>
<reference evidence="9 10" key="1">
    <citation type="submission" date="2018-08" db="EMBL/GenBank/DDBJ databases">
        <title>Murine metabolic-syndrome-specific gut microbial biobank.</title>
        <authorList>
            <person name="Liu C."/>
        </authorList>
    </citation>
    <scope>NUCLEOTIDE SEQUENCE [LARGE SCALE GENOMIC DNA]</scope>
    <source>
        <strain evidence="9 10">583</strain>
    </source>
</reference>
<feature type="transmembrane region" description="Helical" evidence="8">
    <location>
        <begin position="91"/>
        <end position="109"/>
    </location>
</feature>
<dbReference type="GO" id="GO:0042371">
    <property type="term" value="P:vitamin K biosynthetic process"/>
    <property type="evidence" value="ECO:0007669"/>
    <property type="project" value="TreeGrafter"/>
</dbReference>
<dbReference type="InterPro" id="IPR044878">
    <property type="entry name" value="UbiA_sf"/>
</dbReference>
<feature type="transmembrane region" description="Helical" evidence="8">
    <location>
        <begin position="186"/>
        <end position="208"/>
    </location>
</feature>
<feature type="transmembrane region" description="Helical" evidence="8">
    <location>
        <begin position="290"/>
        <end position="314"/>
    </location>
</feature>
<dbReference type="GO" id="GO:0046428">
    <property type="term" value="F:1,4-dihydroxy-2-naphthoate polyprenyltransferase activity"/>
    <property type="evidence" value="ECO:0007669"/>
    <property type="project" value="UniProtKB-EC"/>
</dbReference>
<feature type="transmembrane region" description="Helical" evidence="8">
    <location>
        <begin position="241"/>
        <end position="270"/>
    </location>
</feature>
<dbReference type="Gene3D" id="1.10.357.140">
    <property type="entry name" value="UbiA prenyltransferase"/>
    <property type="match status" value="1"/>
</dbReference>
<dbReference type="EC" id="2.5.1.74" evidence="9"/>
<dbReference type="PIRSF" id="PIRSF005355">
    <property type="entry name" value="UBIAD1"/>
    <property type="match status" value="1"/>
</dbReference>
<dbReference type="InterPro" id="IPR000537">
    <property type="entry name" value="UbiA_prenyltransferase"/>
</dbReference>
<evidence type="ECO:0000256" key="5">
    <source>
        <dbReference type="ARBA" id="ARBA00022692"/>
    </source>
</evidence>
<evidence type="ECO:0000256" key="1">
    <source>
        <dbReference type="ARBA" id="ARBA00004141"/>
    </source>
</evidence>
<dbReference type="UniPathway" id="UPA00079"/>
<evidence type="ECO:0000256" key="6">
    <source>
        <dbReference type="ARBA" id="ARBA00022989"/>
    </source>
</evidence>
<evidence type="ECO:0000256" key="7">
    <source>
        <dbReference type="ARBA" id="ARBA00023136"/>
    </source>
</evidence>
<sequence length="315" mass="36000">MGVKSFLKLVEIQTKVASIIPFILGTVYTLYRYDDFNVKNFLFMYISLIAFDMATTAINNYIDYKKAIKKHGFGYEVHNAIANFNLKEGTVVFTIFILVLVAVAMGLILFINTNYILLILGIISFGVGILYSFGPVPISRMPLGEIFSGFFMGFIIPFVSIYIHRYNKGLIDMNINLSQLIVKFDFLEVIIIFLISLPAIVGISNIMLANNICDIEDDIENKRYTLPIYIGKEKSLKLFKYLYYIAYINIILSIIFKILPITTILVLFTLIPIKKNIDVFFKEQTKKNTFIFAVKNFVIINSIYILSILPGLLLK</sequence>
<comment type="pathway">
    <text evidence="2">Quinol/quinone metabolism; menaquinone biosynthesis.</text>
</comment>
<gene>
    <name evidence="9" type="ORF">D3Z33_05980</name>
</gene>
<dbReference type="EMBL" id="QXXA01000006">
    <property type="protein sequence ID" value="NBI06409.1"/>
    <property type="molecule type" value="Genomic_DNA"/>
</dbReference>
<keyword evidence="10" id="KW-1185">Reference proteome</keyword>
<dbReference type="NCBIfam" id="NF004752">
    <property type="entry name" value="PRK06080.1-4"/>
    <property type="match status" value="1"/>
</dbReference>
<accession>A0A845QXB1</accession>
<dbReference type="AlphaFoldDB" id="A0A845QXB1"/>
<dbReference type="PANTHER" id="PTHR13929">
    <property type="entry name" value="1,4-DIHYDROXY-2-NAPHTHOATE OCTAPRENYLTRANSFERASE"/>
    <property type="match status" value="1"/>
</dbReference>
<keyword evidence="3" id="KW-0474">Menaquinone biosynthesis</keyword>
<evidence type="ECO:0000256" key="2">
    <source>
        <dbReference type="ARBA" id="ARBA00004863"/>
    </source>
</evidence>
<feature type="transmembrane region" description="Helical" evidence="8">
    <location>
        <begin position="115"/>
        <end position="134"/>
    </location>
</feature>
<keyword evidence="4 9" id="KW-0808">Transferase</keyword>
<keyword evidence="6 8" id="KW-1133">Transmembrane helix</keyword>
<feature type="transmembrane region" description="Helical" evidence="8">
    <location>
        <begin position="146"/>
        <end position="166"/>
    </location>
</feature>
<dbReference type="GO" id="GO:0016020">
    <property type="term" value="C:membrane"/>
    <property type="evidence" value="ECO:0007669"/>
    <property type="project" value="UniProtKB-SubCell"/>
</dbReference>
<name>A0A845QXB1_9CLOT</name>
<evidence type="ECO:0000256" key="3">
    <source>
        <dbReference type="ARBA" id="ARBA00022428"/>
    </source>
</evidence>
<comment type="subcellular location">
    <subcellularLocation>
        <location evidence="1">Membrane</location>
        <topology evidence="1">Multi-pass membrane protein</topology>
    </subcellularLocation>
</comment>
<keyword evidence="5 8" id="KW-0812">Transmembrane</keyword>
<evidence type="ECO:0000313" key="10">
    <source>
        <dbReference type="Proteomes" id="UP000467132"/>
    </source>
</evidence>
<comment type="caution">
    <text evidence="9">The sequence shown here is derived from an EMBL/GenBank/DDBJ whole genome shotgun (WGS) entry which is preliminary data.</text>
</comment>
<keyword evidence="7 8" id="KW-0472">Membrane</keyword>
<organism evidence="9 10">
    <name type="scientific">Senegalia massiliensis</name>
    <dbReference type="NCBI Taxonomy" id="1720316"/>
    <lineage>
        <taxon>Bacteria</taxon>
        <taxon>Bacillati</taxon>
        <taxon>Bacillota</taxon>
        <taxon>Clostridia</taxon>
        <taxon>Eubacteriales</taxon>
        <taxon>Clostridiaceae</taxon>
        <taxon>Senegalia</taxon>
    </lineage>
</organism>